<dbReference type="PANTHER" id="PTHR40590">
    <property type="entry name" value="CYTOPLASMIC PROTEIN-RELATED"/>
    <property type="match status" value="1"/>
</dbReference>
<feature type="chain" id="PRO_5045334132" evidence="1">
    <location>
        <begin position="40"/>
        <end position="346"/>
    </location>
</feature>
<keyword evidence="1" id="KW-0732">Signal</keyword>
<evidence type="ECO:0000313" key="3">
    <source>
        <dbReference type="Proteomes" id="UP001379945"/>
    </source>
</evidence>
<sequence>MSIHTSFAALLGLRGLRASRLLAIWSLLSLSLAGHTAQAADQPAAAASAPAASEPARVCPPAPVPPDVAQMQQGMRDAVDRGFLWKVSRNGRSSWLYGTLHAAKIDWVYPGPAVQQALRDSDVVALEIDMLDPGVAKRLETAVKMPAKPAALPPELAARLATQARLACVDDALAGLRPEMQAVTLSVLVARDEGIDPSWGVDGFLAGYARGLQKPVISLETPELQMALLVSNKPADTARSVSEVLTELESGETRRTLLRLARAWAASEFSELETYAQWCNCVKTAEQKRFYAQLLDGRNGPMARRIADAHQRGQRVFAAVGALHMVGPKSLPALLAAQGFQVERVR</sequence>
<comment type="caution">
    <text evidence="2">The sequence shown here is derived from an EMBL/GenBank/DDBJ whole genome shotgun (WGS) entry which is preliminary data.</text>
</comment>
<accession>A0ABU9C5Q3</accession>
<gene>
    <name evidence="2" type="ORF">AACH00_12725</name>
</gene>
<feature type="signal peptide" evidence="1">
    <location>
        <begin position="1"/>
        <end position="39"/>
    </location>
</feature>
<dbReference type="Pfam" id="PF01963">
    <property type="entry name" value="TraB_PrgY_gumN"/>
    <property type="match status" value="1"/>
</dbReference>
<dbReference type="InterPro" id="IPR047111">
    <property type="entry name" value="YbaP-like"/>
</dbReference>
<name>A0ABU9C5Q3_9BURK</name>
<protein>
    <submittedName>
        <fullName evidence="2">TraB/GumN family protein</fullName>
    </submittedName>
</protein>
<dbReference type="RefSeq" id="WP_341399522.1">
    <property type="nucleotide sequence ID" value="NZ_JBBUTI010000008.1"/>
</dbReference>
<organism evidence="2 3">
    <name type="scientific">Ideonella margarita</name>
    <dbReference type="NCBI Taxonomy" id="2984191"/>
    <lineage>
        <taxon>Bacteria</taxon>
        <taxon>Pseudomonadati</taxon>
        <taxon>Pseudomonadota</taxon>
        <taxon>Betaproteobacteria</taxon>
        <taxon>Burkholderiales</taxon>
        <taxon>Sphaerotilaceae</taxon>
        <taxon>Ideonella</taxon>
    </lineage>
</organism>
<proteinExistence type="predicted"/>
<reference evidence="2 3" key="1">
    <citation type="submission" date="2024-04" db="EMBL/GenBank/DDBJ databases">
        <title>Novel species of the genus Ideonella isolated from streams.</title>
        <authorList>
            <person name="Lu H."/>
        </authorList>
    </citation>
    <scope>NUCLEOTIDE SEQUENCE [LARGE SCALE GENOMIC DNA]</scope>
    <source>
        <strain evidence="2 3">LYT19W</strain>
    </source>
</reference>
<dbReference type="CDD" id="cd14789">
    <property type="entry name" value="Tiki"/>
    <property type="match status" value="1"/>
</dbReference>
<dbReference type="InterPro" id="IPR002816">
    <property type="entry name" value="TraB/PrgY/GumN_fam"/>
</dbReference>
<evidence type="ECO:0000313" key="2">
    <source>
        <dbReference type="EMBL" id="MEK8047217.1"/>
    </source>
</evidence>
<evidence type="ECO:0000256" key="1">
    <source>
        <dbReference type="SAM" id="SignalP"/>
    </source>
</evidence>
<keyword evidence="3" id="KW-1185">Reference proteome</keyword>
<dbReference type="EMBL" id="JBBUTI010000008">
    <property type="protein sequence ID" value="MEK8047217.1"/>
    <property type="molecule type" value="Genomic_DNA"/>
</dbReference>
<dbReference type="Proteomes" id="UP001379945">
    <property type="component" value="Unassembled WGS sequence"/>
</dbReference>
<dbReference type="PANTHER" id="PTHR40590:SF1">
    <property type="entry name" value="CYTOPLASMIC PROTEIN"/>
    <property type="match status" value="1"/>
</dbReference>